<dbReference type="AlphaFoldDB" id="A0AAV5KTW8"/>
<keyword evidence="3" id="KW-1185">Reference proteome</keyword>
<comment type="caution">
    <text evidence="2">The sequence shown here is derived from an EMBL/GenBank/DDBJ whole genome shotgun (WGS) entry which is preliminary data.</text>
</comment>
<dbReference type="EMBL" id="BPVZ01000077">
    <property type="protein sequence ID" value="GKV27892.1"/>
    <property type="molecule type" value="Genomic_DNA"/>
</dbReference>
<feature type="region of interest" description="Disordered" evidence="1">
    <location>
        <begin position="38"/>
        <end position="57"/>
    </location>
</feature>
<protein>
    <submittedName>
        <fullName evidence="2">Uncharacterized protein</fullName>
    </submittedName>
</protein>
<reference evidence="2 3" key="1">
    <citation type="journal article" date="2021" name="Commun. Biol.">
        <title>The genome of Shorea leprosula (Dipterocarpaceae) highlights the ecological relevance of drought in aseasonal tropical rainforests.</title>
        <authorList>
            <person name="Ng K.K.S."/>
            <person name="Kobayashi M.J."/>
            <person name="Fawcett J.A."/>
            <person name="Hatakeyama M."/>
            <person name="Paape T."/>
            <person name="Ng C.H."/>
            <person name="Ang C.C."/>
            <person name="Tnah L.H."/>
            <person name="Lee C.T."/>
            <person name="Nishiyama T."/>
            <person name="Sese J."/>
            <person name="O'Brien M.J."/>
            <person name="Copetti D."/>
            <person name="Mohd Noor M.I."/>
            <person name="Ong R.C."/>
            <person name="Putra M."/>
            <person name="Sireger I.Z."/>
            <person name="Indrioko S."/>
            <person name="Kosugi Y."/>
            <person name="Izuno A."/>
            <person name="Isagi Y."/>
            <person name="Lee S.L."/>
            <person name="Shimizu K.K."/>
        </authorList>
    </citation>
    <scope>NUCLEOTIDE SEQUENCE [LARGE SCALE GENOMIC DNA]</scope>
    <source>
        <strain evidence="2">214</strain>
    </source>
</reference>
<evidence type="ECO:0000313" key="3">
    <source>
        <dbReference type="Proteomes" id="UP001054252"/>
    </source>
</evidence>
<dbReference type="Proteomes" id="UP001054252">
    <property type="component" value="Unassembled WGS sequence"/>
</dbReference>
<dbReference type="Pfam" id="PF07797">
    <property type="entry name" value="DUF1639"/>
    <property type="match status" value="1"/>
</dbReference>
<sequence>MGSAAISDLVVGSSEVKYPESILKWKKISFVCRKKEDVGGEESGASWMTPSTQPGFTSQRDILRETAKQEATQVKNKRRGFSFALRKEEIKEDVFAVTGLKQVRMPKKRAEKVQK</sequence>
<feature type="compositionally biased region" description="Polar residues" evidence="1">
    <location>
        <begin position="46"/>
        <end position="57"/>
    </location>
</feature>
<accession>A0AAV5KTW8</accession>
<evidence type="ECO:0000313" key="2">
    <source>
        <dbReference type="EMBL" id="GKV27892.1"/>
    </source>
</evidence>
<gene>
    <name evidence="2" type="ORF">SLEP1_g37011</name>
</gene>
<name>A0AAV5KTW8_9ROSI</name>
<organism evidence="2 3">
    <name type="scientific">Rubroshorea leprosula</name>
    <dbReference type="NCBI Taxonomy" id="152421"/>
    <lineage>
        <taxon>Eukaryota</taxon>
        <taxon>Viridiplantae</taxon>
        <taxon>Streptophyta</taxon>
        <taxon>Embryophyta</taxon>
        <taxon>Tracheophyta</taxon>
        <taxon>Spermatophyta</taxon>
        <taxon>Magnoliopsida</taxon>
        <taxon>eudicotyledons</taxon>
        <taxon>Gunneridae</taxon>
        <taxon>Pentapetalae</taxon>
        <taxon>rosids</taxon>
        <taxon>malvids</taxon>
        <taxon>Malvales</taxon>
        <taxon>Dipterocarpaceae</taxon>
        <taxon>Rubroshorea</taxon>
    </lineage>
</organism>
<proteinExistence type="predicted"/>
<dbReference type="InterPro" id="IPR012438">
    <property type="entry name" value="DUF1639"/>
</dbReference>
<evidence type="ECO:0000256" key="1">
    <source>
        <dbReference type="SAM" id="MobiDB-lite"/>
    </source>
</evidence>